<dbReference type="PROSITE" id="PS50928">
    <property type="entry name" value="ABC_TM1"/>
    <property type="match status" value="1"/>
</dbReference>
<feature type="transmembrane region" description="Helical" evidence="7">
    <location>
        <begin position="225"/>
        <end position="251"/>
    </location>
</feature>
<dbReference type="OrthoDB" id="9807402at2"/>
<dbReference type="PANTHER" id="PTHR43163:SF6">
    <property type="entry name" value="DIPEPTIDE TRANSPORT SYSTEM PERMEASE PROTEIN DPPB-RELATED"/>
    <property type="match status" value="1"/>
</dbReference>
<evidence type="ECO:0000256" key="3">
    <source>
        <dbReference type="ARBA" id="ARBA00022475"/>
    </source>
</evidence>
<name>A0A1H5SWM7_9HYPH</name>
<feature type="transmembrane region" description="Helical" evidence="7">
    <location>
        <begin position="159"/>
        <end position="179"/>
    </location>
</feature>
<dbReference type="InterPro" id="IPR045621">
    <property type="entry name" value="BPD_transp_1_N"/>
</dbReference>
<dbReference type="Gene3D" id="1.10.3720.10">
    <property type="entry name" value="MetI-like"/>
    <property type="match status" value="1"/>
</dbReference>
<keyword evidence="4 7" id="KW-0812">Transmembrane</keyword>
<sequence>MFVFKRLGSALPTLFAVSLLVFFFVDLIPGDPAQILAGPTASNEEIESIRKFLGLNEPLLTRYGQFLRGMWDPTAATSFRTHRPVVVELSERLPNTLIVAIGGLAIGLIVGTISGIVCALRPGGIADMVITLLTLAGISMPIYWLGLLCIWFFAVNLGWLPAAGATTPAHFVLPILVIATRPAAMFSRLVATSLLEAMGKDYLDTARAKGLSETRVLLFHALRNSLIAAVSVAGVQFGGMLGGSVVTETVFGIPGVGRLLVDAVSRADYPVIQYAILMFAFFFVFINLATDLITQWLDPRTRDEERAT</sequence>
<keyword evidence="5 7" id="KW-1133">Transmembrane helix</keyword>
<dbReference type="Proteomes" id="UP000236743">
    <property type="component" value="Unassembled WGS sequence"/>
</dbReference>
<evidence type="ECO:0000256" key="2">
    <source>
        <dbReference type="ARBA" id="ARBA00022448"/>
    </source>
</evidence>
<comment type="subcellular location">
    <subcellularLocation>
        <location evidence="1 7">Cell membrane</location>
        <topology evidence="1 7">Multi-pass membrane protein</topology>
    </subcellularLocation>
</comment>
<evidence type="ECO:0000256" key="6">
    <source>
        <dbReference type="ARBA" id="ARBA00023136"/>
    </source>
</evidence>
<evidence type="ECO:0000259" key="8">
    <source>
        <dbReference type="PROSITE" id="PS50928"/>
    </source>
</evidence>
<keyword evidence="10" id="KW-1185">Reference proteome</keyword>
<dbReference type="Pfam" id="PF19300">
    <property type="entry name" value="BPD_transp_1_N"/>
    <property type="match status" value="1"/>
</dbReference>
<evidence type="ECO:0000256" key="1">
    <source>
        <dbReference type="ARBA" id="ARBA00004651"/>
    </source>
</evidence>
<dbReference type="Pfam" id="PF00528">
    <property type="entry name" value="BPD_transp_1"/>
    <property type="match status" value="1"/>
</dbReference>
<dbReference type="RefSeq" id="WP_103870807.1">
    <property type="nucleotide sequence ID" value="NZ_FNUY01000001.1"/>
</dbReference>
<evidence type="ECO:0000313" key="10">
    <source>
        <dbReference type="Proteomes" id="UP000236743"/>
    </source>
</evidence>
<gene>
    <name evidence="9" type="ORF">SAMN04488115_101435</name>
</gene>
<comment type="similarity">
    <text evidence="7">Belongs to the binding-protein-dependent transport system permease family.</text>
</comment>
<accession>A0A1H5SWM7</accession>
<dbReference type="CDD" id="cd06261">
    <property type="entry name" value="TM_PBP2"/>
    <property type="match status" value="1"/>
</dbReference>
<evidence type="ECO:0000256" key="7">
    <source>
        <dbReference type="RuleBase" id="RU363032"/>
    </source>
</evidence>
<evidence type="ECO:0000313" key="9">
    <source>
        <dbReference type="EMBL" id="SEF54884.1"/>
    </source>
</evidence>
<dbReference type="GO" id="GO:0005886">
    <property type="term" value="C:plasma membrane"/>
    <property type="evidence" value="ECO:0007669"/>
    <property type="project" value="UniProtKB-SubCell"/>
</dbReference>
<dbReference type="InterPro" id="IPR000515">
    <property type="entry name" value="MetI-like"/>
</dbReference>
<feature type="transmembrane region" description="Helical" evidence="7">
    <location>
        <begin position="132"/>
        <end position="153"/>
    </location>
</feature>
<keyword evidence="6 7" id="KW-0472">Membrane</keyword>
<dbReference type="PANTHER" id="PTHR43163">
    <property type="entry name" value="DIPEPTIDE TRANSPORT SYSTEM PERMEASE PROTEIN DPPB-RELATED"/>
    <property type="match status" value="1"/>
</dbReference>
<dbReference type="AlphaFoldDB" id="A0A1H5SWM7"/>
<dbReference type="GO" id="GO:0055085">
    <property type="term" value="P:transmembrane transport"/>
    <property type="evidence" value="ECO:0007669"/>
    <property type="project" value="InterPro"/>
</dbReference>
<proteinExistence type="inferred from homology"/>
<feature type="transmembrane region" description="Helical" evidence="7">
    <location>
        <begin position="271"/>
        <end position="293"/>
    </location>
</feature>
<evidence type="ECO:0000256" key="4">
    <source>
        <dbReference type="ARBA" id="ARBA00022692"/>
    </source>
</evidence>
<reference evidence="9 10" key="1">
    <citation type="submission" date="2016-10" db="EMBL/GenBank/DDBJ databases">
        <authorList>
            <person name="de Groot N.N."/>
        </authorList>
    </citation>
    <scope>NUCLEOTIDE SEQUENCE [LARGE SCALE GENOMIC DNA]</scope>
    <source>
        <strain evidence="9 10">DSM 26656</strain>
    </source>
</reference>
<protein>
    <submittedName>
        <fullName evidence="9">Oligopeptide transport system permease protein</fullName>
    </submittedName>
</protein>
<dbReference type="SUPFAM" id="SSF161098">
    <property type="entry name" value="MetI-like"/>
    <property type="match status" value="1"/>
</dbReference>
<evidence type="ECO:0000256" key="5">
    <source>
        <dbReference type="ARBA" id="ARBA00022989"/>
    </source>
</evidence>
<feature type="transmembrane region" description="Helical" evidence="7">
    <location>
        <begin position="97"/>
        <end position="120"/>
    </location>
</feature>
<organism evidence="9 10">
    <name type="scientific">Bosea lathyri</name>
    <dbReference type="NCBI Taxonomy" id="1036778"/>
    <lineage>
        <taxon>Bacteria</taxon>
        <taxon>Pseudomonadati</taxon>
        <taxon>Pseudomonadota</taxon>
        <taxon>Alphaproteobacteria</taxon>
        <taxon>Hyphomicrobiales</taxon>
        <taxon>Boseaceae</taxon>
        <taxon>Bosea</taxon>
    </lineage>
</organism>
<dbReference type="EMBL" id="FNUY01000001">
    <property type="protein sequence ID" value="SEF54884.1"/>
    <property type="molecule type" value="Genomic_DNA"/>
</dbReference>
<keyword evidence="2 7" id="KW-0813">Transport</keyword>
<dbReference type="InterPro" id="IPR035906">
    <property type="entry name" value="MetI-like_sf"/>
</dbReference>
<feature type="domain" description="ABC transmembrane type-1" evidence="8">
    <location>
        <begin position="93"/>
        <end position="294"/>
    </location>
</feature>
<keyword evidence="3" id="KW-1003">Cell membrane</keyword>